<dbReference type="RefSeq" id="YP_009463022.1">
    <property type="nucleotide sequence ID" value="NC_036998.1"/>
</dbReference>
<gene>
    <name evidence="2" type="primary">orf252</name>
</gene>
<dbReference type="GeneID" id="35992222"/>
<name>A0A2K9YPF3_PLECI</name>
<reference evidence="2" key="1">
    <citation type="journal article" date="2018" name="Appl. Microbiol. Biotechnol.">
        <title>Comparative mitogenomics reveals large-scale gene rearrangements in the mitochondrial genome of two Pleurotus species.</title>
        <authorList>
            <person name="Li Q."/>
            <person name="Chen C."/>
            <person name="Xiong C."/>
            <person name="Jin X."/>
            <person name="Chen Z."/>
            <person name="Huang W."/>
        </authorList>
    </citation>
    <scope>NUCLEOTIDE SEQUENCE</scope>
</reference>
<feature type="transmembrane region" description="Helical" evidence="1">
    <location>
        <begin position="64"/>
        <end position="87"/>
    </location>
</feature>
<geneLocation type="mitochondrion" evidence="2"/>
<sequence length="252" mass="28593">MKKSLWKRISTSIKAGWAKPQLPETIQRLENNIYISIFKFFGYISLSLSMSRLTLPGPLNDKPYFYLVKLLTITFILYKLTIIFITIKISITEIVTGKTIVRNSPLDYLGTIFKSRVRVLGTTANFTIGTGFTYALCYELDNILQSEGKNPYFVPGIKKGISHLHIDDSIKKTLKKVGITDAVEAGSSSPSLLESLESLSETDKLSFEKDNNLNYEKFKECVEYVTKKHNQHTTSTEVQKLIAQEDPFKTNK</sequence>
<keyword evidence="1" id="KW-1133">Transmembrane helix</keyword>
<keyword evidence="1" id="KW-0472">Membrane</keyword>
<evidence type="ECO:0000313" key="2">
    <source>
        <dbReference type="EMBL" id="AUW35265.1"/>
    </source>
</evidence>
<protein>
    <submittedName>
        <fullName evidence="2">Uncharacterized protein</fullName>
    </submittedName>
</protein>
<accession>A0A2K9YPF3</accession>
<feature type="transmembrane region" description="Helical" evidence="1">
    <location>
        <begin position="33"/>
        <end position="52"/>
    </location>
</feature>
<dbReference type="EMBL" id="MG017444">
    <property type="protein sequence ID" value="AUW35265.1"/>
    <property type="molecule type" value="Genomic_DNA"/>
</dbReference>
<evidence type="ECO:0000256" key="1">
    <source>
        <dbReference type="SAM" id="Phobius"/>
    </source>
</evidence>
<organism evidence="2">
    <name type="scientific">Pleurotus citrinopileatus</name>
    <name type="common">Golden oyster mushroom</name>
    <dbReference type="NCBI Taxonomy" id="98342"/>
    <lineage>
        <taxon>Eukaryota</taxon>
        <taxon>Fungi</taxon>
        <taxon>Dikarya</taxon>
        <taxon>Basidiomycota</taxon>
        <taxon>Agaricomycotina</taxon>
        <taxon>Agaricomycetes</taxon>
        <taxon>Agaricomycetidae</taxon>
        <taxon>Agaricales</taxon>
        <taxon>Pleurotineae</taxon>
        <taxon>Pleurotaceae</taxon>
        <taxon>Pleurotus</taxon>
    </lineage>
</organism>
<keyword evidence="2" id="KW-0496">Mitochondrion</keyword>
<dbReference type="AlphaFoldDB" id="A0A2K9YPF3"/>
<proteinExistence type="predicted"/>
<keyword evidence="1" id="KW-0812">Transmembrane</keyword>